<keyword evidence="3" id="KW-1185">Reference proteome</keyword>
<dbReference type="RefSeq" id="WP_316412674.1">
    <property type="nucleotide sequence ID" value="NZ_AP027080.1"/>
</dbReference>
<gene>
    <name evidence="2" type="ORF">METEAL_31760</name>
</gene>
<sequence>MVRLLLTLLLCLPALAGPVTGRVTDGERGLEGVRVYPDRPVRVRPGAHPPVAFTGAGGDFTLDLDPADTDVVVEKPGFQRDLVPRGELGSPVVLGRAPAHRKEKVLVVRLDFPDQAPLRTDAELRALFFGRGPGEATAANYFYEISKGSLELEEGAFLHLADTVHPAPRTDAQRGELVAWVLARLKTLDLKPFDRVNNRTGLPVPDGKPDHLWIVPPGPPGTVTQSRKELTAICLLEPLPWNRSVQWPAVFFTDETPLGFVVHEALHAMGENRVDDFYLDSRHPLTAGAWDVMDAGMFRGWDRFHPGAGPWQEDTAYSPSQPMGWVRTDLWYHGAFRDTVATRVVRRTWEGWMDPLERAPRDLPQRLVIPDPRRRGRFWELDVRRPLGFDRGRVGGRWGPGFEGLVVARVDPGLLTRGEPKGPVRILDAHPGTPEPPAPSYPGGRWQLDDAAYNLGPGEVPAGRDGPLAWDVLEADASGRLRIRVVLK</sequence>
<feature type="signal peptide" evidence="1">
    <location>
        <begin position="1"/>
        <end position="16"/>
    </location>
</feature>
<evidence type="ECO:0000313" key="2">
    <source>
        <dbReference type="EMBL" id="BDU74002.1"/>
    </source>
</evidence>
<evidence type="ECO:0000256" key="1">
    <source>
        <dbReference type="SAM" id="SignalP"/>
    </source>
</evidence>
<feature type="chain" id="PRO_5041459756" description="Carboxypeptidase regulatory-like domain-containing protein" evidence="1">
    <location>
        <begin position="17"/>
        <end position="488"/>
    </location>
</feature>
<organism evidence="2 3">
    <name type="scientific">Mesoterricola silvestris</name>
    <dbReference type="NCBI Taxonomy" id="2927979"/>
    <lineage>
        <taxon>Bacteria</taxon>
        <taxon>Pseudomonadati</taxon>
        <taxon>Acidobacteriota</taxon>
        <taxon>Holophagae</taxon>
        <taxon>Holophagales</taxon>
        <taxon>Holophagaceae</taxon>
        <taxon>Mesoterricola</taxon>
    </lineage>
</organism>
<name>A0AA48KB59_9BACT</name>
<protein>
    <recommendedName>
        <fullName evidence="4">Carboxypeptidase regulatory-like domain-containing protein</fullName>
    </recommendedName>
</protein>
<evidence type="ECO:0000313" key="3">
    <source>
        <dbReference type="Proteomes" id="UP001238179"/>
    </source>
</evidence>
<dbReference type="AlphaFoldDB" id="A0AA48KB59"/>
<accession>A0AA48KB59</accession>
<dbReference type="EMBL" id="AP027080">
    <property type="protein sequence ID" value="BDU74002.1"/>
    <property type="molecule type" value="Genomic_DNA"/>
</dbReference>
<keyword evidence="1" id="KW-0732">Signal</keyword>
<proteinExistence type="predicted"/>
<dbReference type="KEGG" id="msil:METEAL_31760"/>
<evidence type="ECO:0008006" key="4">
    <source>
        <dbReference type="Google" id="ProtNLM"/>
    </source>
</evidence>
<reference evidence="3" key="1">
    <citation type="journal article" date="2023" name="Int. J. Syst. Evol. Microbiol.">
        <title>Mesoterricola silvestris gen. nov., sp. nov., Mesoterricola sediminis sp. nov., Geothrix oryzae sp. nov., Geothrix edaphica sp. nov., Geothrix rubra sp. nov., and Geothrix limicola sp. nov., six novel members of Acidobacteriota isolated from soils.</title>
        <authorList>
            <person name="Itoh H."/>
            <person name="Sugisawa Y."/>
            <person name="Mise K."/>
            <person name="Xu Z."/>
            <person name="Kuniyasu M."/>
            <person name="Ushijima N."/>
            <person name="Kawano K."/>
            <person name="Kobayashi E."/>
            <person name="Shiratori Y."/>
            <person name="Masuda Y."/>
            <person name="Senoo K."/>
        </authorList>
    </citation>
    <scope>NUCLEOTIDE SEQUENCE [LARGE SCALE GENOMIC DNA]</scope>
    <source>
        <strain evidence="3">W79</strain>
    </source>
</reference>
<dbReference type="Proteomes" id="UP001238179">
    <property type="component" value="Chromosome"/>
</dbReference>